<dbReference type="Gene3D" id="2.60.470.10">
    <property type="entry name" value="Acid-sensing ion channels like domains"/>
    <property type="match status" value="1"/>
</dbReference>
<evidence type="ECO:0000256" key="8">
    <source>
        <dbReference type="ARBA" id="ARBA00023136"/>
    </source>
</evidence>
<evidence type="ECO:0000256" key="4">
    <source>
        <dbReference type="ARBA" id="ARBA00022692"/>
    </source>
</evidence>
<feature type="transmembrane region" description="Helical" evidence="13">
    <location>
        <begin position="716"/>
        <end position="738"/>
    </location>
</feature>
<dbReference type="InterPro" id="IPR001873">
    <property type="entry name" value="ENaC"/>
</dbReference>
<keyword evidence="14" id="KW-0732">Signal</keyword>
<comment type="caution">
    <text evidence="15">The sequence shown here is derived from an EMBL/GenBank/DDBJ whole genome shotgun (WGS) entry which is preliminary data.</text>
</comment>
<dbReference type="Pfam" id="PF00858">
    <property type="entry name" value="ASC"/>
    <property type="match status" value="1"/>
</dbReference>
<evidence type="ECO:0000256" key="13">
    <source>
        <dbReference type="SAM" id="Phobius"/>
    </source>
</evidence>
<keyword evidence="2 11" id="KW-0813">Transport</keyword>
<evidence type="ECO:0000256" key="14">
    <source>
        <dbReference type="SAM" id="SignalP"/>
    </source>
</evidence>
<evidence type="ECO:0000256" key="10">
    <source>
        <dbReference type="ARBA" id="ARBA00023303"/>
    </source>
</evidence>
<dbReference type="PANTHER" id="PTHR11690:SF296">
    <property type="entry name" value="DEGENERIN-LIKE PROTEIN DEL-10"/>
    <property type="match status" value="1"/>
</dbReference>
<evidence type="ECO:0000256" key="5">
    <source>
        <dbReference type="ARBA" id="ARBA00022989"/>
    </source>
</evidence>
<dbReference type="PANTHER" id="PTHR11690">
    <property type="entry name" value="AMILORIDE-SENSITIVE SODIUM CHANNEL-RELATED"/>
    <property type="match status" value="1"/>
</dbReference>
<evidence type="ECO:0000256" key="3">
    <source>
        <dbReference type="ARBA" id="ARBA00022461"/>
    </source>
</evidence>
<comment type="similarity">
    <text evidence="11">Belongs to the amiloride-sensitive sodium channel (TC 1.A.6) family.</text>
</comment>
<dbReference type="PRINTS" id="PR01078">
    <property type="entry name" value="AMINACHANNEL"/>
</dbReference>
<evidence type="ECO:0000313" key="15">
    <source>
        <dbReference type="EMBL" id="PFX29545.1"/>
    </source>
</evidence>
<comment type="subcellular location">
    <subcellularLocation>
        <location evidence="1">Membrane</location>
        <topology evidence="1">Multi-pass membrane protein</topology>
    </subcellularLocation>
</comment>
<protein>
    <submittedName>
        <fullName evidence="15">Acid-sensing ion channel 1</fullName>
    </submittedName>
</protein>
<evidence type="ECO:0000256" key="9">
    <source>
        <dbReference type="ARBA" id="ARBA00023201"/>
    </source>
</evidence>
<evidence type="ECO:0000256" key="11">
    <source>
        <dbReference type="RuleBase" id="RU000679"/>
    </source>
</evidence>
<keyword evidence="8 13" id="KW-0472">Membrane</keyword>
<name>A0A2B4SMA6_STYPI</name>
<keyword evidence="5 13" id="KW-1133">Transmembrane helix</keyword>
<keyword evidence="7 11" id="KW-0406">Ion transport</keyword>
<keyword evidence="10 11" id="KW-0407">Ion channel</keyword>
<feature type="signal peptide" evidence="14">
    <location>
        <begin position="1"/>
        <end position="21"/>
    </location>
</feature>
<accession>A0A2B4SMA6</accession>
<keyword evidence="3 11" id="KW-0894">Sodium channel</keyword>
<evidence type="ECO:0000256" key="12">
    <source>
        <dbReference type="SAM" id="MobiDB-lite"/>
    </source>
</evidence>
<feature type="region of interest" description="Disordered" evidence="12">
    <location>
        <begin position="202"/>
        <end position="228"/>
    </location>
</feature>
<dbReference type="GO" id="GO:0005886">
    <property type="term" value="C:plasma membrane"/>
    <property type="evidence" value="ECO:0007669"/>
    <property type="project" value="TreeGrafter"/>
</dbReference>
<dbReference type="Proteomes" id="UP000225706">
    <property type="component" value="Unassembled WGS sequence"/>
</dbReference>
<keyword evidence="16" id="KW-1185">Reference proteome</keyword>
<dbReference type="PROSITE" id="PS01206">
    <property type="entry name" value="ASC"/>
    <property type="match status" value="1"/>
</dbReference>
<dbReference type="EMBL" id="LSMT01000064">
    <property type="protein sequence ID" value="PFX29545.1"/>
    <property type="molecule type" value="Genomic_DNA"/>
</dbReference>
<reference evidence="16" key="1">
    <citation type="journal article" date="2017" name="bioRxiv">
        <title>Comparative analysis of the genomes of Stylophora pistillata and Acropora digitifera provides evidence for extensive differences between species of corals.</title>
        <authorList>
            <person name="Voolstra C.R."/>
            <person name="Li Y."/>
            <person name="Liew Y.J."/>
            <person name="Baumgarten S."/>
            <person name="Zoccola D."/>
            <person name="Flot J.-F."/>
            <person name="Tambutte S."/>
            <person name="Allemand D."/>
            <person name="Aranda M."/>
        </authorList>
    </citation>
    <scope>NUCLEOTIDE SEQUENCE [LARGE SCALE GENOMIC DNA]</scope>
</reference>
<gene>
    <name evidence="15" type="primary">asic1</name>
    <name evidence="15" type="ORF">AWC38_SpisGene5725</name>
</gene>
<evidence type="ECO:0000256" key="2">
    <source>
        <dbReference type="ARBA" id="ARBA00022448"/>
    </source>
</evidence>
<dbReference type="OrthoDB" id="6021021at2759"/>
<dbReference type="GO" id="GO:0015280">
    <property type="term" value="F:ligand-gated sodium channel activity"/>
    <property type="evidence" value="ECO:0007669"/>
    <property type="project" value="TreeGrafter"/>
</dbReference>
<proteinExistence type="inferred from homology"/>
<dbReference type="AlphaFoldDB" id="A0A2B4SMA6"/>
<evidence type="ECO:0000256" key="1">
    <source>
        <dbReference type="ARBA" id="ARBA00004141"/>
    </source>
</evidence>
<evidence type="ECO:0000256" key="7">
    <source>
        <dbReference type="ARBA" id="ARBA00023065"/>
    </source>
</evidence>
<keyword evidence="6" id="KW-0915">Sodium</keyword>
<sequence length="747" mass="84321">MVVVTNHAYVFFLCFADCWLGKINNIHVDKEKVPEEIRHQKLVSMERLSPIVKVVQNDHCRVGAGSTGFISLATKPRMPRVHKLHWEKDKCSVEWLKRIRQVNTSFFLEGQPEIVLDQELFHNSKAPNETFSRESRIDVADGIFHGESFPPDQEIEDNSQGRKPDSAYISQINKSICMSASSKRNCADFDSNLASVTGYSSKYDKLPEKNSSPQGGNMARREPVAQENVTLPGTVPERDLYLLNREPQSGLELKRMIPFEPKESDDEADKKKLPTNYEIWFEFVNNTSLHGIRYIFWRRPLWARVGWLLVLLMFSAYFSFTTYKSLEKYFNHPINTVITQKYVNAMDFPAVSICPLNSVSKKKMYALDGDINFTKYGLNNSVCAATESARKGIPCGAAMLCCCLSFFIYDGGNLVPNCTASLAQSLIAAQQNSGEFFDSVKFYKKYGQSVNEMLRPEVCIFNGEVNEPCGSGDFTPTVTDWGLCHTFNSGPGNIKKTQIRGPSGGLNIWLDSQTDDYTLARLSEGFSVVIHQQGEFINPFDGINVSPGTQATIILHQKRIVNLQDPYETKCKNKKLKTISNYTITGCQFECLQEAIIENCKCRFATYSAPAIRPCAKYDAPCIQYLTSQLDVTKCDCPNPCNEMRYTTEVYYSKFPDAGTANLLQPNGDESTLKYLRENTVFLQIGYKSLSYELHEQKVAFGIEALFGEIGGNMGLFLGGSLMTIFEFADLLVAIFYVRAFHREYPT</sequence>
<feature type="transmembrane region" description="Helical" evidence="13">
    <location>
        <begin position="301"/>
        <end position="320"/>
    </location>
</feature>
<keyword evidence="9 11" id="KW-0739">Sodium transport</keyword>
<feature type="chain" id="PRO_5012473789" evidence="14">
    <location>
        <begin position="22"/>
        <end position="747"/>
    </location>
</feature>
<organism evidence="15 16">
    <name type="scientific">Stylophora pistillata</name>
    <name type="common">Smooth cauliflower coral</name>
    <dbReference type="NCBI Taxonomy" id="50429"/>
    <lineage>
        <taxon>Eukaryota</taxon>
        <taxon>Metazoa</taxon>
        <taxon>Cnidaria</taxon>
        <taxon>Anthozoa</taxon>
        <taxon>Hexacorallia</taxon>
        <taxon>Scleractinia</taxon>
        <taxon>Astrocoeniina</taxon>
        <taxon>Pocilloporidae</taxon>
        <taxon>Stylophora</taxon>
    </lineage>
</organism>
<dbReference type="Gene3D" id="1.10.287.770">
    <property type="entry name" value="YojJ-like"/>
    <property type="match status" value="1"/>
</dbReference>
<evidence type="ECO:0000256" key="6">
    <source>
        <dbReference type="ARBA" id="ARBA00023053"/>
    </source>
</evidence>
<dbReference type="InterPro" id="IPR020903">
    <property type="entry name" value="ENaC_CS"/>
</dbReference>
<evidence type="ECO:0000313" key="16">
    <source>
        <dbReference type="Proteomes" id="UP000225706"/>
    </source>
</evidence>
<keyword evidence="4 11" id="KW-0812">Transmembrane</keyword>